<dbReference type="STRING" id="1855912.LuPra_05669"/>
<protein>
    <submittedName>
        <fullName evidence="7">Cellobiose phosphorylase</fullName>
    </submittedName>
</protein>
<feature type="domain" description="Glycosyl hydrolase 94 supersandwich" evidence="4">
    <location>
        <begin position="1497"/>
        <end position="1772"/>
    </location>
</feature>
<dbReference type="Gene3D" id="1.50.10.140">
    <property type="match status" value="2"/>
</dbReference>
<organism evidence="7 8">
    <name type="scientific">Luteitalea pratensis</name>
    <dbReference type="NCBI Taxonomy" id="1855912"/>
    <lineage>
        <taxon>Bacteria</taxon>
        <taxon>Pseudomonadati</taxon>
        <taxon>Acidobacteriota</taxon>
        <taxon>Vicinamibacteria</taxon>
        <taxon>Vicinamibacterales</taxon>
        <taxon>Vicinamibacteraceae</taxon>
        <taxon>Luteitalea</taxon>
    </lineage>
</organism>
<feature type="domain" description="Glycosyl hydrolase 94 catalytic" evidence="6">
    <location>
        <begin position="2285"/>
        <end position="2707"/>
    </location>
</feature>
<dbReference type="Proteomes" id="UP000076079">
    <property type="component" value="Chromosome"/>
</dbReference>
<dbReference type="SUPFAM" id="SSF74650">
    <property type="entry name" value="Galactose mutarotase-like"/>
    <property type="match status" value="2"/>
</dbReference>
<dbReference type="InterPro" id="IPR010383">
    <property type="entry name" value="Glyco_hydrolase_94_b-supersand"/>
</dbReference>
<evidence type="ECO:0000313" key="8">
    <source>
        <dbReference type="Proteomes" id="UP000076079"/>
    </source>
</evidence>
<dbReference type="InterPro" id="IPR019282">
    <property type="entry name" value="Glycoamylase-like_cons_dom"/>
</dbReference>
<feature type="transmembrane region" description="Helical" evidence="3">
    <location>
        <begin position="899"/>
        <end position="919"/>
    </location>
</feature>
<dbReference type="EMBL" id="CP015136">
    <property type="protein sequence ID" value="AMY12396.1"/>
    <property type="molecule type" value="Genomic_DNA"/>
</dbReference>
<dbReference type="PANTHER" id="PTHR37469">
    <property type="entry name" value="CELLOBIONIC ACID PHOSPHORYLASE-RELATED"/>
    <property type="match status" value="1"/>
</dbReference>
<reference evidence="7 8" key="1">
    <citation type="journal article" date="2016" name="Genome Announc.">
        <title>First Complete Genome Sequence of a Subdivision 6 Acidobacterium Strain.</title>
        <authorList>
            <person name="Huang S."/>
            <person name="Vieira S."/>
            <person name="Bunk B."/>
            <person name="Riedel T."/>
            <person name="Sproer C."/>
            <person name="Overmann J."/>
        </authorList>
    </citation>
    <scope>NUCLEOTIDE SEQUENCE [LARGE SCALE GENOMIC DNA]</scope>
    <source>
        <strain evidence="8">DSM 100886 HEG_-6_39</strain>
    </source>
</reference>
<reference evidence="8" key="2">
    <citation type="submission" date="2016-04" db="EMBL/GenBank/DDBJ databases">
        <title>First Complete Genome Sequence of a Subdivision 6 Acidobacterium.</title>
        <authorList>
            <person name="Huang S."/>
            <person name="Vieira S."/>
            <person name="Bunk B."/>
            <person name="Riedel T."/>
            <person name="Sproeer C."/>
            <person name="Overmann J."/>
        </authorList>
    </citation>
    <scope>NUCLEOTIDE SEQUENCE [LARGE SCALE GENOMIC DNA]</scope>
    <source>
        <strain evidence="8">DSM 100886 HEG_-6_39</strain>
    </source>
</reference>
<dbReference type="Gene3D" id="2.60.420.10">
    <property type="entry name" value="Maltose phosphorylase, domain 3"/>
    <property type="match status" value="1"/>
</dbReference>
<keyword evidence="8" id="KW-1185">Reference proteome</keyword>
<dbReference type="InterPro" id="IPR037820">
    <property type="entry name" value="GH94N_NdvB"/>
</dbReference>
<evidence type="ECO:0000259" key="6">
    <source>
        <dbReference type="Pfam" id="PF17167"/>
    </source>
</evidence>
<dbReference type="Gene3D" id="1.50.10.10">
    <property type="match status" value="1"/>
</dbReference>
<dbReference type="KEGG" id="abac:LuPra_05669"/>
<feature type="transmembrane region" description="Helical" evidence="3">
    <location>
        <begin position="745"/>
        <end position="762"/>
    </location>
</feature>
<dbReference type="InterPro" id="IPR012341">
    <property type="entry name" value="6hp_glycosidase-like_sf"/>
</dbReference>
<proteinExistence type="predicted"/>
<feature type="transmembrane region" description="Helical" evidence="3">
    <location>
        <begin position="768"/>
        <end position="790"/>
    </location>
</feature>
<feature type="domain" description="Glycoamylase-like" evidence="5">
    <location>
        <begin position="1235"/>
        <end position="1455"/>
    </location>
</feature>
<feature type="domain" description="Glycosyl hydrolase 94 supersandwich" evidence="4">
    <location>
        <begin position="1999"/>
        <end position="2268"/>
    </location>
</feature>
<keyword evidence="3" id="KW-1133">Transmembrane helix</keyword>
<accession>A0A143PVS9</accession>
<sequence length="2794" mass="307613">MLEQAYRAVADDVRHAEAVSPAAEWLLDNFHLIANEVRSISHDLPRGYYLRLPKVQVDGIGPLARIEVLAAQTIRRSDGRVDAERLREFLLAFQGVAPLTIGELWAWPSMLKAALISYVSEIGEGIRRARADAARADAYLAALDASGTLGRVPLDPQSSFPFVVRLLQRIREYGAQAATVRTDLDAWLAGQQMSPEDAIRVEGQREAADQVSMANAITSLRFCATHEWSRFVESVSQVETILHHDPVGIYGRMDFASRDRYRRSLEALADGTGEGQVHVARQSVEAARRSGTRLRNERDAHVGYYLIGPGRGYLEEQLSTRLRPTRRLKRFLYRHPTPLYLLPIAAVTALLVLFAAWYASRSGGSTAAIVTAALLALLPATDLATAAVQRLVAKLSRPRRLPRLDLEHGIPEEGRTMVIVPTLFGSVAAVEELLAHLEVHALGNPDPRLHFAALSDFTDADAEHLPGDEAILAAARAGIAELNVRHGRTKQDRFFLFHRDRLWNDKESRWMGWERKRGKIEEFNRLLRGATDTSFHHVVGDRSVLRSVRYCLTLDSDTRLPRDAARELVGIILHPLNQPEVDPALRRVTQGYGILQPRVSVTMSSAAGSLFARTYAGHTGVDPYTTAVSDVYQDLFGEGIFAGKGLYDVDAFMGTLEGRVPENALLSHDLFEGLHARAALVSDIELVDDYPSTVLAHVRRQRRWVRGDWQILLWLFPYVPTAQGMARNQLPFISRWKILDNLRRSLMAPALLAFLLAGWTFLPGRPAVWTALALGVTGSATLLAMARLFAVPWYGHSIGVFLRGVSEDMQTAAAQALLSLMLLPFHAWEMVRAIMLTLARLAVTHRRLLEWETASSVAAASAGLRGRAALPVFLVEMAASPLVALLAIAAIAASPRHGWLAAVPFLLAWMAAPVIAWALSQPRELRQRALAPHERTQVRRLARKTWHYFEMFVGPDDHWLPPDNFQEAPGRQLARRTSPTNIGMGLLSTLAARDLGFIDDRELIERVDHTLDTCEVLERHEGHLLNWYATSTLAPLWPRYVSTVDSGNLVTALITLASGLESLALRRDGAPPVREGLADTASIVRGFASGSAAASPALVAVHEQVDATASAIVADLQAALDDAVLATRAAAHIAALDDVLALPVMQPIDDGDAPVVLTWTRALRSALQRVIDATTAGSTGDIDREATTMLTLADRSRALADQMRFGFLYDRTRHLFSIGYRLADADGPGVLDASFYDLLASEARLASFIAIARGDVPQRHWFHLGRRAMSVEGVPTLLSWSATMFEYLMPSLLMRSFPGTLLETTNEGVVIRQIQYGRQRGVPWGISESAYNVRDRHDTYQYRAFGVPGLGFKRGLADDLVIAPYATALALPVAPRAALQNLARLTAAGAEGAFGYYESVDYTPRLGPDPPSQATRPVGRPEGVVVRTFMAHHQGMTLLAATNALLDNVMVDRFHADSHVRATELLLQERMPREAASTPPRPVESTRTPWTAPSIPLRRFRTPHTFHPHAQFLSNGSWVTVVTNAGGGSSRWRDISIVRSREDRTLDLGGQCLYLRDVRSGLVWSPTFFPTRKEPDECFITFGSDKAVFRRTDDGIESMLEVVVSAGDDVEVRRLSLTNRSDRMREIDITSYAEIVLGRLEDDIAHPAFGKLFVQTEYLPESTAIICGRRPRSPQEARVWVFHVLSLEGDRASQTEWETSRLRFIGRGRTMTSPIALDGRSLTGTTGSVLDPVASLRQRVRLEPGGFARMAFSTGAAETREAAVTLAQRYHDRGGASRAATMAFTHSQMLLRHLGISSELARQYDRLASRVLHLDESLRATPEQLIAATQGQSALWALGISGDLPILLVTVEEGDDIRLVRHVLQAQEYWRLKGLVADVVIVNEHPADYLDQIQESLTALVASGSWGAWRDRPGGVFLRRADALSPADRASLISVARAVLAGGRGELSEQLDRPSPSPAPPRRSFLRQALASEADATVLDDAPRLVMANGLGGFSEDGREYVVTLRDGQNTPAPWSNIIANPEFGTLVTSSGAAFTWAVNSREHRLTPFDNDPIAEGTSEAIYLRDDETGETWGATPSPMPRRPDDAWQVRHGAGVTSFERATRRLSQRLEVFVFPDAPVKASVLTLTNTSAQPRRLSLFGYNAWLLGPPRAGMQRSVVTSRDAATGAIVASNPWVTEFASRVAFAWCSEPVRSMTGDRTEFLGRNGSLTAPAGLTLDALSNQLGAGLEPCAVLHTGILLAPGETRRVVFLLGEGTSADDVHALIGRCGDVQRVQEGRRRSDAMWEDILGAVQVRTPDDSFDLMVNRWLLYQTVTARLWARTGFFQPGGAFGFRDQLQDVMALGFSRTDLYRQQVLLAASRQFVEGDVQHWWHPPTGRGTRTRCSDDLLWLPYVVSQYLKATGDASVLDEMVPFLEAPPLTPDQHEVYDLPMMSETSASLFDHCVRAIDRGLTSGAHGLPLMGIGDWNDGMNRVGHEGRGESVWLGWFLYGVLTEFGPLASARGHGDLATRYAAEARRLANALELSWDGNWYRRGYYDDGTPLGSAGSDECRIDSISQSWAVLSGAAPAARARRAMDAVRAHLVRRDARVLLLLTPAFDRGEKDPGYIKGYVPGIRENGGQYTHAAVWTIMALARMGYGDEVAELFHMINPLNHTRDAASVDRYVTEPYVMDGDVYAHPEHTGRGGWSWYTGSAGWMYRAGIESILGLERHGGTFSVTPCIPSTWPGFTIDWRVGSTHYHIQVNNPEHRSVGVASISLDGEDVDAAAVPLLDDGRSHEVVVTMGERDVVQTRRA</sequence>
<keyword evidence="2" id="KW-0808">Transferase</keyword>
<dbReference type="Gene3D" id="2.70.98.40">
    <property type="entry name" value="Glycoside hydrolase, family 65, N-terminal domain"/>
    <property type="match status" value="2"/>
</dbReference>
<name>A0A143PVS9_LUTPR</name>
<feature type="transmembrane region" description="Helical" evidence="3">
    <location>
        <begin position="868"/>
        <end position="892"/>
    </location>
</feature>
<dbReference type="PATRIC" id="fig|1813736.3.peg.5957"/>
<feature type="transmembrane region" description="Helical" evidence="3">
    <location>
        <begin position="366"/>
        <end position="393"/>
    </location>
</feature>
<evidence type="ECO:0000256" key="1">
    <source>
        <dbReference type="ARBA" id="ARBA00022676"/>
    </source>
</evidence>
<evidence type="ECO:0000256" key="3">
    <source>
        <dbReference type="SAM" id="Phobius"/>
    </source>
</evidence>
<dbReference type="SMART" id="SM01068">
    <property type="entry name" value="CBM_X"/>
    <property type="match status" value="2"/>
</dbReference>
<dbReference type="InterPro" id="IPR052047">
    <property type="entry name" value="GH94_Enzymes"/>
</dbReference>
<dbReference type="Pfam" id="PF06165">
    <property type="entry name" value="GH94_b-supersand"/>
    <property type="match status" value="2"/>
</dbReference>
<feature type="transmembrane region" description="Helical" evidence="3">
    <location>
        <begin position="339"/>
        <end position="360"/>
    </location>
</feature>
<keyword evidence="3" id="KW-0472">Membrane</keyword>
<dbReference type="SUPFAM" id="SSF48208">
    <property type="entry name" value="Six-hairpin glycosidases"/>
    <property type="match status" value="1"/>
</dbReference>
<dbReference type="Pfam" id="PF10091">
    <property type="entry name" value="Glycoamylase"/>
    <property type="match status" value="1"/>
</dbReference>
<evidence type="ECO:0000313" key="7">
    <source>
        <dbReference type="EMBL" id="AMY12396.1"/>
    </source>
</evidence>
<gene>
    <name evidence="7" type="ORF">LuPra_05669</name>
</gene>
<dbReference type="CDD" id="cd11753">
    <property type="entry name" value="GH94N_ChvB_NdvB_2_like"/>
    <property type="match status" value="1"/>
</dbReference>
<evidence type="ECO:0000259" key="4">
    <source>
        <dbReference type="Pfam" id="PF06165"/>
    </source>
</evidence>
<dbReference type="InterPro" id="IPR037018">
    <property type="entry name" value="GH65_N"/>
</dbReference>
<dbReference type="InterPro" id="IPR008928">
    <property type="entry name" value="6-hairpin_glycosidase_sf"/>
</dbReference>
<dbReference type="CDD" id="cd11756">
    <property type="entry name" value="GH94N_ChvB_NdvB_1_like"/>
    <property type="match status" value="1"/>
</dbReference>
<keyword evidence="1" id="KW-0328">Glycosyltransferase</keyword>
<evidence type="ECO:0000259" key="5">
    <source>
        <dbReference type="Pfam" id="PF10091"/>
    </source>
</evidence>
<dbReference type="InterPro" id="IPR037824">
    <property type="entry name" value="GH94N_2_NdvB"/>
</dbReference>
<dbReference type="GO" id="GO:0005975">
    <property type="term" value="P:carbohydrate metabolic process"/>
    <property type="evidence" value="ECO:0007669"/>
    <property type="project" value="InterPro"/>
</dbReference>
<dbReference type="Pfam" id="PF17167">
    <property type="entry name" value="Glyco_hydro_94"/>
    <property type="match status" value="1"/>
</dbReference>
<dbReference type="InterPro" id="IPR033432">
    <property type="entry name" value="GH94_catalytic"/>
</dbReference>
<keyword evidence="3" id="KW-0812">Transmembrane</keyword>
<dbReference type="InterPro" id="IPR011013">
    <property type="entry name" value="Gal_mutarotase_sf_dom"/>
</dbReference>
<dbReference type="PANTHER" id="PTHR37469:SF2">
    <property type="entry name" value="CELLOBIONIC ACID PHOSPHORYLASE"/>
    <property type="match status" value="1"/>
</dbReference>
<dbReference type="GO" id="GO:0016757">
    <property type="term" value="F:glycosyltransferase activity"/>
    <property type="evidence" value="ECO:0007669"/>
    <property type="project" value="UniProtKB-KW"/>
</dbReference>
<evidence type="ECO:0000256" key="2">
    <source>
        <dbReference type="ARBA" id="ARBA00022679"/>
    </source>
</evidence>
<dbReference type="GO" id="GO:0030246">
    <property type="term" value="F:carbohydrate binding"/>
    <property type="evidence" value="ECO:0007669"/>
    <property type="project" value="InterPro"/>
</dbReference>